<dbReference type="VEuPathDB" id="VectorBase:AMEM21_010589"/>
<dbReference type="GO" id="GO:0098552">
    <property type="term" value="C:side of membrane"/>
    <property type="evidence" value="ECO:0007669"/>
    <property type="project" value="UniProtKB-KW"/>
</dbReference>
<dbReference type="STRING" id="30066.A0A182V0X3"/>
<dbReference type="InterPro" id="IPR008257">
    <property type="entry name" value="Pept_M19"/>
</dbReference>
<comment type="subunit">
    <text evidence="1">Homodimer; disulfide-linked.</text>
</comment>
<proteinExistence type="inferred from homology"/>
<evidence type="ECO:0000256" key="1">
    <source>
        <dbReference type="RuleBase" id="RU341113"/>
    </source>
</evidence>
<dbReference type="VEuPathDB" id="VectorBase:AMEM006999"/>
<dbReference type="PANTHER" id="PTHR10443:SF47">
    <property type="entry name" value="DIPEPTIDASE"/>
    <property type="match status" value="1"/>
</dbReference>
<comment type="cofactor">
    <cofactor evidence="1">
        <name>Zn(2+)</name>
        <dbReference type="ChEBI" id="CHEBI:29105"/>
    </cofactor>
</comment>
<accession>A0A182V0X3</accession>
<keyword evidence="1" id="KW-0472">Membrane</keyword>
<keyword evidence="1" id="KW-0449">Lipoprotein</keyword>
<dbReference type="Pfam" id="PF01244">
    <property type="entry name" value="Peptidase_M19"/>
    <property type="match status" value="1"/>
</dbReference>
<organism evidence="2 3">
    <name type="scientific">Anopheles merus</name>
    <name type="common">Mosquito</name>
    <dbReference type="NCBI Taxonomy" id="30066"/>
    <lineage>
        <taxon>Eukaryota</taxon>
        <taxon>Metazoa</taxon>
        <taxon>Ecdysozoa</taxon>
        <taxon>Arthropoda</taxon>
        <taxon>Hexapoda</taxon>
        <taxon>Insecta</taxon>
        <taxon>Pterygota</taxon>
        <taxon>Neoptera</taxon>
        <taxon>Endopterygota</taxon>
        <taxon>Diptera</taxon>
        <taxon>Nematocera</taxon>
        <taxon>Culicoidea</taxon>
        <taxon>Culicidae</taxon>
        <taxon>Anophelinae</taxon>
        <taxon>Anopheles</taxon>
    </lineage>
</organism>
<dbReference type="EnsemblMetazoa" id="AMEM006999-RA">
    <property type="protein sequence ID" value="AMEM006999-PA"/>
    <property type="gene ID" value="AMEM006999"/>
</dbReference>
<dbReference type="Gene3D" id="3.20.20.140">
    <property type="entry name" value="Metal-dependent hydrolases"/>
    <property type="match status" value="1"/>
</dbReference>
<comment type="similarity">
    <text evidence="1">Belongs to the metallo-dependent hydrolases superfamily. Peptidase M19 family.</text>
</comment>
<reference evidence="2" key="1">
    <citation type="submission" date="2020-05" db="UniProtKB">
        <authorList>
            <consortium name="EnsemblMetazoa"/>
        </authorList>
    </citation>
    <scope>IDENTIFICATION</scope>
    <source>
        <strain evidence="2">MAF</strain>
    </source>
</reference>
<dbReference type="GO" id="GO:0046872">
    <property type="term" value="F:metal ion binding"/>
    <property type="evidence" value="ECO:0007669"/>
    <property type="project" value="UniProtKB-UniRule"/>
</dbReference>
<keyword evidence="1" id="KW-0336">GPI-anchor</keyword>
<keyword evidence="1" id="KW-0224">Dipeptidase</keyword>
<keyword evidence="1" id="KW-0325">Glycoprotein</keyword>
<keyword evidence="1" id="KW-0482">Metalloprotease</keyword>
<dbReference type="InterPro" id="IPR032466">
    <property type="entry name" value="Metal_Hydrolase"/>
</dbReference>
<dbReference type="SUPFAM" id="SSF51556">
    <property type="entry name" value="Metallo-dependent hydrolases"/>
    <property type="match status" value="1"/>
</dbReference>
<dbReference type="Proteomes" id="UP000075903">
    <property type="component" value="Unassembled WGS sequence"/>
</dbReference>
<comment type="subcellular location">
    <subcellularLocation>
        <location evidence="1">Membrane</location>
        <topology evidence="1">Lipid-anchor</topology>
        <topology evidence="1">GPI-anchor</topology>
    </subcellularLocation>
</comment>
<protein>
    <recommendedName>
        <fullName evidence="1">Dipeptidase</fullName>
        <ecNumber evidence="1">3.4.13.19</ecNumber>
    </recommendedName>
</protein>
<dbReference type="EC" id="3.4.13.19" evidence="1"/>
<evidence type="ECO:0000313" key="2">
    <source>
        <dbReference type="EnsemblMetazoa" id="AMEM006999-PA"/>
    </source>
</evidence>
<keyword evidence="1" id="KW-1015">Disulfide bond</keyword>
<keyword evidence="1" id="KW-0862">Zinc</keyword>
<dbReference type="GO" id="GO:0006508">
    <property type="term" value="P:proteolysis"/>
    <property type="evidence" value="ECO:0007669"/>
    <property type="project" value="UniProtKB-KW"/>
</dbReference>
<dbReference type="AlphaFoldDB" id="A0A182V0X3"/>
<dbReference type="PANTHER" id="PTHR10443">
    <property type="entry name" value="MICROSOMAL DIPEPTIDASE"/>
    <property type="match status" value="1"/>
</dbReference>
<comment type="catalytic activity">
    <reaction evidence="1">
        <text>an L-aminoacyl-L-amino acid + H2O = 2 an L-alpha-amino acid</text>
        <dbReference type="Rhea" id="RHEA:48940"/>
        <dbReference type="ChEBI" id="CHEBI:15377"/>
        <dbReference type="ChEBI" id="CHEBI:59869"/>
        <dbReference type="ChEBI" id="CHEBI:77460"/>
        <dbReference type="EC" id="3.4.13.19"/>
    </reaction>
</comment>
<name>A0A182V0X3_ANOME</name>
<evidence type="ECO:0000313" key="3">
    <source>
        <dbReference type="Proteomes" id="UP000075903"/>
    </source>
</evidence>
<keyword evidence="3" id="KW-1185">Reference proteome</keyword>
<dbReference type="GO" id="GO:0070573">
    <property type="term" value="F:metallodipeptidase activity"/>
    <property type="evidence" value="ECO:0007669"/>
    <property type="project" value="InterPro"/>
</dbReference>
<dbReference type="PROSITE" id="PS51365">
    <property type="entry name" value="RENAL_DIPEPTIDASE_2"/>
    <property type="match status" value="1"/>
</dbReference>
<keyword evidence="1" id="KW-0479">Metal-binding</keyword>
<keyword evidence="1" id="KW-0378">Hydrolase</keyword>
<keyword evidence="1" id="KW-0645">Protease</keyword>
<sequence>MDHPFRRRNYGQTIVREMNRLGMIVDLSKSSVGTMKDVLATSQAPVIFSHSSAHALCNSSRNVQDEVLELVTKNRGLVMVNFYNKFLRCSDNASVQDAVVVERIGHLRYVPGGPPLIEPALRCRLQMLVQLTLCSQLEGQIDASIVVEPGVQPQNVRMFEARLDFDLAQQLLLDVPFGQLRFEHHLHRDHEAGFPFAGEIDAPELAPTQRTPHLEIVRGPLVRILVSWMLHHFDRLQHYLRMGIYITVRGEHIIIHEAAASSPRENLTTK</sequence>